<gene>
    <name evidence="3" type="ORF">BVC80_1663g43</name>
</gene>
<feature type="region of interest" description="Disordered" evidence="1">
    <location>
        <begin position="139"/>
        <end position="235"/>
    </location>
</feature>
<dbReference type="PANTHER" id="PTHR34947:SF3">
    <property type="entry name" value="TRANSMEMBRANE PROTEIN"/>
    <property type="match status" value="1"/>
</dbReference>
<dbReference type="Proteomes" id="UP000195402">
    <property type="component" value="Unassembled WGS sequence"/>
</dbReference>
<feature type="transmembrane region" description="Helical" evidence="2">
    <location>
        <begin position="27"/>
        <end position="47"/>
    </location>
</feature>
<organism evidence="3 4">
    <name type="scientific">Macleaya cordata</name>
    <name type="common">Five-seeded plume-poppy</name>
    <name type="synonym">Bocconia cordata</name>
    <dbReference type="NCBI Taxonomy" id="56857"/>
    <lineage>
        <taxon>Eukaryota</taxon>
        <taxon>Viridiplantae</taxon>
        <taxon>Streptophyta</taxon>
        <taxon>Embryophyta</taxon>
        <taxon>Tracheophyta</taxon>
        <taxon>Spermatophyta</taxon>
        <taxon>Magnoliopsida</taxon>
        <taxon>Ranunculales</taxon>
        <taxon>Papaveraceae</taxon>
        <taxon>Papaveroideae</taxon>
        <taxon>Macleaya</taxon>
    </lineage>
</organism>
<dbReference type="OMA" id="NIDKSYM"/>
<evidence type="ECO:0000256" key="1">
    <source>
        <dbReference type="SAM" id="MobiDB-lite"/>
    </source>
</evidence>
<dbReference type="InParanoid" id="A0A200RBQ6"/>
<accession>A0A200RBQ6</accession>
<dbReference type="EMBL" id="MVGT01000146">
    <property type="protein sequence ID" value="OVA20149.1"/>
    <property type="molecule type" value="Genomic_DNA"/>
</dbReference>
<dbReference type="PANTHER" id="PTHR34947">
    <property type="entry name" value="TRANSMEMBRANE PROTEIN"/>
    <property type="match status" value="1"/>
</dbReference>
<evidence type="ECO:0000256" key="2">
    <source>
        <dbReference type="SAM" id="Phobius"/>
    </source>
</evidence>
<feature type="transmembrane region" description="Helical" evidence="2">
    <location>
        <begin position="72"/>
        <end position="91"/>
    </location>
</feature>
<feature type="compositionally biased region" description="Basic and acidic residues" evidence="1">
    <location>
        <begin position="167"/>
        <end position="178"/>
    </location>
</feature>
<name>A0A200RBQ6_MACCD</name>
<keyword evidence="4" id="KW-1185">Reference proteome</keyword>
<proteinExistence type="predicted"/>
<sequence length="261" mass="30381">MDQIKNQNLQTVGDDNLKKSQFLKKTLIQFLLSVVSIFSFVLSYYSWLPFSLNGYLSVLSFHLLNYTIDRKYMFLLCNGILVFLARNSYFFSSSTDLHDKLATRNVDQFWLKPEFSEMIDYVVEKEVVVESVGSLENNILENEDGEEVREGQKEAEEDEKNGTFISEDNKEEEKRVPIEEEDEEENGILISEEDNKEDEKRVPIEEEEEEEGGGGQEEEEEDAEEENGSLSTEELNKKFDEFIKKMKEGIRIEAQEQLVFV</sequence>
<comment type="caution">
    <text evidence="3">The sequence shown here is derived from an EMBL/GenBank/DDBJ whole genome shotgun (WGS) entry which is preliminary data.</text>
</comment>
<feature type="compositionally biased region" description="Acidic residues" evidence="1">
    <location>
        <begin position="205"/>
        <end position="227"/>
    </location>
</feature>
<keyword evidence="2" id="KW-0472">Membrane</keyword>
<reference evidence="3 4" key="1">
    <citation type="journal article" date="2017" name="Mol. Plant">
        <title>The Genome of Medicinal Plant Macleaya cordata Provides New Insights into Benzylisoquinoline Alkaloids Metabolism.</title>
        <authorList>
            <person name="Liu X."/>
            <person name="Liu Y."/>
            <person name="Huang P."/>
            <person name="Ma Y."/>
            <person name="Qing Z."/>
            <person name="Tang Q."/>
            <person name="Cao H."/>
            <person name="Cheng P."/>
            <person name="Zheng Y."/>
            <person name="Yuan Z."/>
            <person name="Zhou Y."/>
            <person name="Liu J."/>
            <person name="Tang Z."/>
            <person name="Zhuo Y."/>
            <person name="Zhang Y."/>
            <person name="Yu L."/>
            <person name="Huang J."/>
            <person name="Yang P."/>
            <person name="Peng Q."/>
            <person name="Zhang J."/>
            <person name="Jiang W."/>
            <person name="Zhang Z."/>
            <person name="Lin K."/>
            <person name="Ro D.K."/>
            <person name="Chen X."/>
            <person name="Xiong X."/>
            <person name="Shang Y."/>
            <person name="Huang S."/>
            <person name="Zeng J."/>
        </authorList>
    </citation>
    <scope>NUCLEOTIDE SEQUENCE [LARGE SCALE GENOMIC DNA]</scope>
    <source>
        <strain evidence="4">cv. BLH2017</strain>
        <tissue evidence="3">Root</tissue>
    </source>
</reference>
<evidence type="ECO:0000313" key="3">
    <source>
        <dbReference type="EMBL" id="OVA20149.1"/>
    </source>
</evidence>
<dbReference type="OrthoDB" id="1303733at2759"/>
<evidence type="ECO:0000313" key="4">
    <source>
        <dbReference type="Proteomes" id="UP000195402"/>
    </source>
</evidence>
<keyword evidence="2" id="KW-0812">Transmembrane</keyword>
<keyword evidence="2" id="KW-1133">Transmembrane helix</keyword>
<dbReference type="AlphaFoldDB" id="A0A200RBQ6"/>
<feature type="compositionally biased region" description="Acidic residues" evidence="1">
    <location>
        <begin position="179"/>
        <end position="196"/>
    </location>
</feature>
<evidence type="ECO:0008006" key="5">
    <source>
        <dbReference type="Google" id="ProtNLM"/>
    </source>
</evidence>
<protein>
    <recommendedName>
        <fullName evidence="5">Transmembrane protein</fullName>
    </recommendedName>
</protein>